<dbReference type="GO" id="GO:0003700">
    <property type="term" value="F:DNA-binding transcription factor activity"/>
    <property type="evidence" value="ECO:0007669"/>
    <property type="project" value="InterPro"/>
</dbReference>
<dbReference type="Pfam" id="PF12833">
    <property type="entry name" value="HTH_18"/>
    <property type="match status" value="1"/>
</dbReference>
<protein>
    <submittedName>
        <fullName evidence="5">AraC family transcriptional regulator</fullName>
    </submittedName>
</protein>
<dbReference type="SMART" id="SM00342">
    <property type="entry name" value="HTH_ARAC"/>
    <property type="match status" value="1"/>
</dbReference>
<evidence type="ECO:0000256" key="3">
    <source>
        <dbReference type="ARBA" id="ARBA00023163"/>
    </source>
</evidence>
<dbReference type="PANTHER" id="PTHR46796:SF15">
    <property type="entry name" value="BLL1074 PROTEIN"/>
    <property type="match status" value="1"/>
</dbReference>
<proteinExistence type="predicted"/>
<dbReference type="Gene3D" id="1.10.10.60">
    <property type="entry name" value="Homeodomain-like"/>
    <property type="match status" value="1"/>
</dbReference>
<accession>A0A418VFG1</accession>
<dbReference type="InterPro" id="IPR046532">
    <property type="entry name" value="DUF6597"/>
</dbReference>
<evidence type="ECO:0000256" key="1">
    <source>
        <dbReference type="ARBA" id="ARBA00023015"/>
    </source>
</evidence>
<gene>
    <name evidence="5" type="ORF">D3875_02445</name>
</gene>
<organism evidence="5 6">
    <name type="scientific">Deinococcus cavernae</name>
    <dbReference type="NCBI Taxonomy" id="2320857"/>
    <lineage>
        <taxon>Bacteria</taxon>
        <taxon>Thermotogati</taxon>
        <taxon>Deinococcota</taxon>
        <taxon>Deinococci</taxon>
        <taxon>Deinococcales</taxon>
        <taxon>Deinococcaceae</taxon>
        <taxon>Deinococcus</taxon>
    </lineage>
</organism>
<reference evidence="5 6" key="1">
    <citation type="submission" date="2018-09" db="EMBL/GenBank/DDBJ databases">
        <authorList>
            <person name="Zhu H."/>
        </authorList>
    </citation>
    <scope>NUCLEOTIDE SEQUENCE [LARGE SCALE GENOMIC DNA]</scope>
    <source>
        <strain evidence="5 6">K2S05-167</strain>
    </source>
</reference>
<evidence type="ECO:0000259" key="4">
    <source>
        <dbReference type="PROSITE" id="PS01124"/>
    </source>
</evidence>
<dbReference type="PANTHER" id="PTHR46796">
    <property type="entry name" value="HTH-TYPE TRANSCRIPTIONAL ACTIVATOR RHAS-RELATED"/>
    <property type="match status" value="1"/>
</dbReference>
<name>A0A418VFG1_9DEIO</name>
<dbReference type="PROSITE" id="PS01124">
    <property type="entry name" value="HTH_ARAC_FAMILY_2"/>
    <property type="match status" value="1"/>
</dbReference>
<dbReference type="EMBL" id="QYUJ01000008">
    <property type="protein sequence ID" value="RJF74872.1"/>
    <property type="molecule type" value="Genomic_DNA"/>
</dbReference>
<dbReference type="RefSeq" id="WP_119760759.1">
    <property type="nucleotide sequence ID" value="NZ_QYUJ01000008.1"/>
</dbReference>
<dbReference type="AlphaFoldDB" id="A0A418VFG1"/>
<comment type="caution">
    <text evidence="5">The sequence shown here is derived from an EMBL/GenBank/DDBJ whole genome shotgun (WGS) entry which is preliminary data.</text>
</comment>
<dbReference type="InterPro" id="IPR050204">
    <property type="entry name" value="AraC_XylS_family_regulators"/>
</dbReference>
<evidence type="ECO:0000256" key="2">
    <source>
        <dbReference type="ARBA" id="ARBA00023125"/>
    </source>
</evidence>
<dbReference type="Proteomes" id="UP000286287">
    <property type="component" value="Unassembled WGS sequence"/>
</dbReference>
<sequence>MTYREFLPDPRLRALVRVYWQIEEHHDLGTQEHMFLPERSVRLTFCAGDSWQSFAGVGELERMPGATLSGLSLTPQRVVSRGLTRALGVELYPWGARQLLGWDMGRVQVDMGEQHRAVSRELCALLSLGEWEAAREQLEHWLLGLWQQRATQLGKGVQAAAQLYLSLGAVKVAALAEELNISQRQLERQFVQQVGVNAKTLGRLIRFEEVHNRLWADPACSLAELSCELGFADQAHLTREFRALSSLTPGRFARLAGLRKSVDRPPAERVYASPLDLGSAASGLVPSLSR</sequence>
<dbReference type="Pfam" id="PF20240">
    <property type="entry name" value="DUF6597"/>
    <property type="match status" value="1"/>
</dbReference>
<keyword evidence="2" id="KW-0238">DNA-binding</keyword>
<evidence type="ECO:0000313" key="5">
    <source>
        <dbReference type="EMBL" id="RJF74872.1"/>
    </source>
</evidence>
<dbReference type="OrthoDB" id="323290at2"/>
<keyword evidence="3" id="KW-0804">Transcription</keyword>
<feature type="domain" description="HTH araC/xylS-type" evidence="4">
    <location>
        <begin position="155"/>
        <end position="255"/>
    </location>
</feature>
<evidence type="ECO:0000313" key="6">
    <source>
        <dbReference type="Proteomes" id="UP000286287"/>
    </source>
</evidence>
<keyword evidence="6" id="KW-1185">Reference proteome</keyword>
<keyword evidence="1" id="KW-0805">Transcription regulation</keyword>
<dbReference type="GO" id="GO:0043565">
    <property type="term" value="F:sequence-specific DNA binding"/>
    <property type="evidence" value="ECO:0007669"/>
    <property type="project" value="InterPro"/>
</dbReference>
<dbReference type="InterPro" id="IPR018060">
    <property type="entry name" value="HTH_AraC"/>
</dbReference>